<dbReference type="Gene3D" id="2.40.30.10">
    <property type="entry name" value="Translation factors"/>
    <property type="match status" value="2"/>
</dbReference>
<dbReference type="Proteomes" id="UP000601435">
    <property type="component" value="Unassembled WGS sequence"/>
</dbReference>
<evidence type="ECO:0000256" key="1">
    <source>
        <dbReference type="ARBA" id="ARBA00001917"/>
    </source>
</evidence>
<organism evidence="10 11">
    <name type="scientific">Symbiodinium necroappetens</name>
    <dbReference type="NCBI Taxonomy" id="1628268"/>
    <lineage>
        <taxon>Eukaryota</taxon>
        <taxon>Sar</taxon>
        <taxon>Alveolata</taxon>
        <taxon>Dinophyceae</taxon>
        <taxon>Suessiales</taxon>
        <taxon>Symbiodiniaceae</taxon>
        <taxon>Symbiodinium</taxon>
    </lineage>
</organism>
<evidence type="ECO:0000256" key="5">
    <source>
        <dbReference type="ARBA" id="ARBA00022827"/>
    </source>
</evidence>
<evidence type="ECO:0000313" key="10">
    <source>
        <dbReference type="EMBL" id="CAE7266621.1"/>
    </source>
</evidence>
<dbReference type="OrthoDB" id="1856718at2759"/>
<evidence type="ECO:0000256" key="3">
    <source>
        <dbReference type="ARBA" id="ARBA00022630"/>
    </source>
</evidence>
<dbReference type="GO" id="GO:0010181">
    <property type="term" value="F:FMN binding"/>
    <property type="evidence" value="ECO:0007669"/>
    <property type="project" value="InterPro"/>
</dbReference>
<dbReference type="Pfam" id="PF00667">
    <property type="entry name" value="FAD_binding_1"/>
    <property type="match status" value="1"/>
</dbReference>
<comment type="caution">
    <text evidence="10">The sequence shown here is derived from an EMBL/GenBank/DDBJ whole genome shotgun (WGS) entry which is preliminary data.</text>
</comment>
<dbReference type="PROSITE" id="PS50902">
    <property type="entry name" value="FLAVODOXIN_LIKE"/>
    <property type="match status" value="1"/>
</dbReference>
<dbReference type="Gene3D" id="3.40.50.360">
    <property type="match status" value="1"/>
</dbReference>
<gene>
    <name evidence="10" type="primary">ndor1</name>
    <name evidence="10" type="ORF">SNEC2469_LOCUS6287</name>
</gene>
<dbReference type="Pfam" id="PF00175">
    <property type="entry name" value="NAD_binding_1"/>
    <property type="match status" value="1"/>
</dbReference>
<dbReference type="PANTHER" id="PTHR19384:SF10">
    <property type="entry name" value="NADPH-DEPENDENT DIFLAVIN OXIDOREDUCTASE 1"/>
    <property type="match status" value="1"/>
</dbReference>
<feature type="non-terminal residue" evidence="10">
    <location>
        <position position="1"/>
    </location>
</feature>
<keyword evidence="3" id="KW-0285">Flavoprotein</keyword>
<dbReference type="PANTHER" id="PTHR19384">
    <property type="entry name" value="NITRIC OXIDE SYNTHASE-RELATED"/>
    <property type="match status" value="1"/>
</dbReference>
<evidence type="ECO:0000256" key="4">
    <source>
        <dbReference type="ARBA" id="ARBA00022643"/>
    </source>
</evidence>
<dbReference type="Gene3D" id="1.20.990.10">
    <property type="entry name" value="NADPH-cytochrome p450 Reductase, Chain A, domain 3"/>
    <property type="match status" value="1"/>
</dbReference>
<sequence>MPPNGVETAVSLFYGSQTGTAEEVAWELAREGRRRGWLLEPRALDETSIHELSTTKIGIFVVSTTGQGDPPLNMRRLWQEMLSASLPPSSLAKLSYTVFGLGDRRYREFNYAARKLHARLGNLGAKSFYRLGLGDDQHDFGLEQELDPWAEGLWTTLAELQPPVMSNEDAGDERYEVEELGQAFQNGDGDGNSQDLPDDGFLAEVVAKRSLCSESHASEVQDVWNVRLRLPTSRAYAAGDVLVVWPRTEPSLVQRFVVETLERSLTEYVRIRPRRGRSSPFPSRPLSLRELFSRYLDVAAVPSRYFFHVLSLHTQDELHKKKLSEFASRSLEAKDALYEYCKRERRSAAEVMWDFWTARPPLRALISALPLLRPRRYSIASSPRWIRPLPLRPFPAGRLGGWPWQEHLCPREDGLGSTAIGRVLEEQGAKASPLQLDLCVGIVNSVTRSNREVKGLCSNFLKDAVVGARVQCSLEEGSLKLPPPDVPLLMVCPGTGLSPCRALVQQRHLQRMESADSQKLPEWRKDLLFLGFRHQEGDFLYDEEWSTFSNWLSVHVAFSRDHDDRKVYVQDLIEEVGEHVVRLLDAGAMVFVCGRSHPMPSQ</sequence>
<protein>
    <submittedName>
        <fullName evidence="10">Ndor1 protein</fullName>
    </submittedName>
</protein>
<reference evidence="10" key="1">
    <citation type="submission" date="2021-02" db="EMBL/GenBank/DDBJ databases">
        <authorList>
            <person name="Dougan E. K."/>
            <person name="Rhodes N."/>
            <person name="Thang M."/>
            <person name="Chan C."/>
        </authorList>
    </citation>
    <scope>NUCLEOTIDE SEQUENCE</scope>
</reference>
<proteinExistence type="predicted"/>
<keyword evidence="5" id="KW-0274">FAD</keyword>
<dbReference type="InterPro" id="IPR003097">
    <property type="entry name" value="CysJ-like_FAD-binding"/>
</dbReference>
<keyword evidence="6" id="KW-0521">NADP</keyword>
<evidence type="ECO:0000259" key="8">
    <source>
        <dbReference type="PROSITE" id="PS50902"/>
    </source>
</evidence>
<dbReference type="Gene3D" id="3.40.50.80">
    <property type="entry name" value="Nucleotide-binding domain of ferredoxin-NADP reductase (FNR) module"/>
    <property type="match status" value="1"/>
</dbReference>
<dbReference type="GO" id="GO:0050660">
    <property type="term" value="F:flavin adenine dinucleotide binding"/>
    <property type="evidence" value="ECO:0007669"/>
    <property type="project" value="TreeGrafter"/>
</dbReference>
<dbReference type="InterPro" id="IPR039261">
    <property type="entry name" value="FNR_nucleotide-bd"/>
</dbReference>
<dbReference type="AlphaFoldDB" id="A0A812MUN4"/>
<comment type="cofactor">
    <cofactor evidence="2">
        <name>FAD</name>
        <dbReference type="ChEBI" id="CHEBI:57692"/>
    </cofactor>
</comment>
<feature type="domain" description="FAD-binding FR-type" evidence="9">
    <location>
        <begin position="198"/>
        <end position="482"/>
    </location>
</feature>
<dbReference type="InterPro" id="IPR001094">
    <property type="entry name" value="Flavdoxin-like"/>
</dbReference>
<dbReference type="GO" id="GO:0016491">
    <property type="term" value="F:oxidoreductase activity"/>
    <property type="evidence" value="ECO:0007669"/>
    <property type="project" value="UniProtKB-KW"/>
</dbReference>
<dbReference type="Pfam" id="PF00258">
    <property type="entry name" value="Flavodoxin_1"/>
    <property type="match status" value="1"/>
</dbReference>
<dbReference type="InterPro" id="IPR017927">
    <property type="entry name" value="FAD-bd_FR_type"/>
</dbReference>
<feature type="domain" description="Flavodoxin-like" evidence="8">
    <location>
        <begin position="10"/>
        <end position="154"/>
    </location>
</feature>
<dbReference type="InterPro" id="IPR023173">
    <property type="entry name" value="NADPH_Cyt_P450_Rdtase_alpha"/>
</dbReference>
<evidence type="ECO:0000256" key="6">
    <source>
        <dbReference type="ARBA" id="ARBA00022857"/>
    </source>
</evidence>
<dbReference type="GO" id="GO:0005829">
    <property type="term" value="C:cytosol"/>
    <property type="evidence" value="ECO:0007669"/>
    <property type="project" value="TreeGrafter"/>
</dbReference>
<dbReference type="InterPro" id="IPR001709">
    <property type="entry name" value="Flavoprot_Pyr_Nucl_cyt_Rdtase"/>
</dbReference>
<dbReference type="EMBL" id="CAJNJA010011114">
    <property type="protein sequence ID" value="CAE7266621.1"/>
    <property type="molecule type" value="Genomic_DNA"/>
</dbReference>
<evidence type="ECO:0000256" key="2">
    <source>
        <dbReference type="ARBA" id="ARBA00001974"/>
    </source>
</evidence>
<dbReference type="SUPFAM" id="SSF52343">
    <property type="entry name" value="Ferredoxin reductase-like, C-terminal NADP-linked domain"/>
    <property type="match status" value="1"/>
</dbReference>
<dbReference type="SUPFAM" id="SSF52218">
    <property type="entry name" value="Flavoproteins"/>
    <property type="match status" value="1"/>
</dbReference>
<dbReference type="InterPro" id="IPR029039">
    <property type="entry name" value="Flavoprotein-like_sf"/>
</dbReference>
<evidence type="ECO:0000259" key="9">
    <source>
        <dbReference type="PROSITE" id="PS51384"/>
    </source>
</evidence>
<dbReference type="InterPro" id="IPR008254">
    <property type="entry name" value="Flavodoxin/NO_synth"/>
</dbReference>
<comment type="cofactor">
    <cofactor evidence="1">
        <name>FMN</name>
        <dbReference type="ChEBI" id="CHEBI:58210"/>
    </cofactor>
</comment>
<dbReference type="InterPro" id="IPR001433">
    <property type="entry name" value="OxRdtase_FAD/NAD-bd"/>
</dbReference>
<dbReference type="PROSITE" id="PS51384">
    <property type="entry name" value="FAD_FR"/>
    <property type="match status" value="1"/>
</dbReference>
<accession>A0A812MUN4</accession>
<dbReference type="PRINTS" id="PR00371">
    <property type="entry name" value="FPNCR"/>
</dbReference>
<evidence type="ECO:0000313" key="11">
    <source>
        <dbReference type="Proteomes" id="UP000601435"/>
    </source>
</evidence>
<keyword evidence="4" id="KW-0288">FMN</keyword>
<keyword evidence="11" id="KW-1185">Reference proteome</keyword>
<name>A0A812MUN4_9DINO</name>
<dbReference type="PRINTS" id="PR00369">
    <property type="entry name" value="FLAVODOXIN"/>
</dbReference>
<dbReference type="SUPFAM" id="SSF63380">
    <property type="entry name" value="Riboflavin synthase domain-like"/>
    <property type="match status" value="1"/>
</dbReference>
<evidence type="ECO:0000256" key="7">
    <source>
        <dbReference type="ARBA" id="ARBA00023002"/>
    </source>
</evidence>
<dbReference type="InterPro" id="IPR017938">
    <property type="entry name" value="Riboflavin_synthase-like_b-brl"/>
</dbReference>
<keyword evidence="7" id="KW-0560">Oxidoreductase</keyword>